<name>A0A9P3WFA3_KLUIN</name>
<reference evidence="1" key="2">
    <citation type="submission" date="2020-10" db="EMBL/GenBank/DDBJ databases">
        <authorList>
            <consortium name="NCBI Pathogen Detection Project"/>
        </authorList>
    </citation>
    <scope>NUCLEOTIDE SEQUENCE</scope>
    <source>
        <strain evidence="1">CAVp300</strain>
    </source>
</reference>
<gene>
    <name evidence="1" type="ORF">I8531_003265</name>
</gene>
<dbReference type="EMBL" id="DACSUM010000027">
    <property type="protein sequence ID" value="HAT3582938.1"/>
    <property type="molecule type" value="Genomic_DNA"/>
</dbReference>
<dbReference type="RefSeq" id="WP_047370196.1">
    <property type="nucleotide sequence ID" value="NZ_CABMNU010000005.1"/>
</dbReference>
<reference evidence="1" key="1">
    <citation type="journal article" date="2018" name="Genome Biol.">
        <title>SKESA: strategic k-mer extension for scrupulous assemblies.</title>
        <authorList>
            <person name="Souvorov A."/>
            <person name="Agarwala R."/>
            <person name="Lipman D.J."/>
        </authorList>
    </citation>
    <scope>NUCLEOTIDE SEQUENCE</scope>
    <source>
        <strain evidence="1">CAVp300</strain>
    </source>
</reference>
<protein>
    <submittedName>
        <fullName evidence="1">Uncharacterized protein</fullName>
    </submittedName>
</protein>
<dbReference type="Proteomes" id="UP000867740">
    <property type="component" value="Unassembled WGS sequence"/>
</dbReference>
<evidence type="ECO:0000313" key="1">
    <source>
        <dbReference type="EMBL" id="HAT3582938.1"/>
    </source>
</evidence>
<comment type="caution">
    <text evidence="1">The sequence shown here is derived from an EMBL/GenBank/DDBJ whole genome shotgun (WGS) entry which is preliminary data.</text>
</comment>
<organism evidence="1 2">
    <name type="scientific">Kluyvera intermedia</name>
    <name type="common">Enterobacter intermedius</name>
    <dbReference type="NCBI Taxonomy" id="61648"/>
    <lineage>
        <taxon>Bacteria</taxon>
        <taxon>Pseudomonadati</taxon>
        <taxon>Pseudomonadota</taxon>
        <taxon>Gammaproteobacteria</taxon>
        <taxon>Enterobacterales</taxon>
        <taxon>Enterobacteriaceae</taxon>
        <taxon>Kluyvera</taxon>
    </lineage>
</organism>
<accession>A0A9P3WFA3</accession>
<proteinExistence type="predicted"/>
<sequence>MPKISFDPESGEHKVIGVITTVNVKHGGSLFITETENAGVTTTTVEFNNGGYVSSTPKAEGLRVASKDVLITYTDDPNNKGGVTMNVTMDESVK</sequence>
<dbReference type="AlphaFoldDB" id="A0A9P3WFA3"/>
<evidence type="ECO:0000313" key="2">
    <source>
        <dbReference type="Proteomes" id="UP000867740"/>
    </source>
</evidence>